<evidence type="ECO:0000256" key="3">
    <source>
        <dbReference type="ARBA" id="ARBA00022723"/>
    </source>
</evidence>
<feature type="domain" description="SH3" evidence="10">
    <location>
        <begin position="839"/>
        <end position="898"/>
    </location>
</feature>
<feature type="compositionally biased region" description="Basic and acidic residues" evidence="9">
    <location>
        <begin position="216"/>
        <end position="228"/>
    </location>
</feature>
<protein>
    <recommendedName>
        <fullName evidence="14">RING-type domain-containing protein</fullName>
    </recommendedName>
</protein>
<evidence type="ECO:0000256" key="9">
    <source>
        <dbReference type="SAM" id="MobiDB-lite"/>
    </source>
</evidence>
<evidence type="ECO:0000313" key="13">
    <source>
        <dbReference type="Proteomes" id="UP000270230"/>
    </source>
</evidence>
<dbReference type="SUPFAM" id="SSF50044">
    <property type="entry name" value="SH3-domain"/>
    <property type="match status" value="1"/>
</dbReference>
<dbReference type="GO" id="GO:0005634">
    <property type="term" value="C:nucleus"/>
    <property type="evidence" value="ECO:0007669"/>
    <property type="project" value="TreeGrafter"/>
</dbReference>
<feature type="compositionally biased region" description="Basic and acidic residues" evidence="9">
    <location>
        <begin position="805"/>
        <end position="815"/>
    </location>
</feature>
<dbReference type="GO" id="GO:0004842">
    <property type="term" value="F:ubiquitin-protein transferase activity"/>
    <property type="evidence" value="ECO:0007669"/>
    <property type="project" value="TreeGrafter"/>
</dbReference>
<dbReference type="SUPFAM" id="SSF57850">
    <property type="entry name" value="RING/U-box"/>
    <property type="match status" value="3"/>
</dbReference>
<proteinExistence type="inferred from homology"/>
<dbReference type="AlphaFoldDB" id="A0A3M7B9T2"/>
<dbReference type="Gene3D" id="3.30.40.10">
    <property type="entry name" value="Zinc/RING finger domain, C3HC4 (zinc finger)"/>
    <property type="match status" value="1"/>
</dbReference>
<comment type="similarity">
    <text evidence="1">Belongs to the SH3RF family.</text>
</comment>
<dbReference type="PANTHER" id="PTHR16079">
    <property type="entry name" value="UBIQUITIN LIGASE PROTEIN CHFR"/>
    <property type="match status" value="1"/>
</dbReference>
<dbReference type="EMBL" id="QWIN01001789">
    <property type="protein sequence ID" value="RMY36509.1"/>
    <property type="molecule type" value="Genomic_DNA"/>
</dbReference>
<organism evidence="12 13">
    <name type="scientific">Hortaea werneckii</name>
    <name type="common">Black yeast</name>
    <name type="synonym">Cladosporium werneckii</name>
    <dbReference type="NCBI Taxonomy" id="91943"/>
    <lineage>
        <taxon>Eukaryota</taxon>
        <taxon>Fungi</taxon>
        <taxon>Dikarya</taxon>
        <taxon>Ascomycota</taxon>
        <taxon>Pezizomycotina</taxon>
        <taxon>Dothideomycetes</taxon>
        <taxon>Dothideomycetidae</taxon>
        <taxon>Mycosphaerellales</taxon>
        <taxon>Teratosphaeriaceae</taxon>
        <taxon>Hortaea</taxon>
    </lineage>
</organism>
<sequence length="898" mass="99323">MAGAAPRSAAAGDGLLDMEKELTCSICTDILYQPLTLLDCLHTFCGSCLKEWFAWQATSAAAKNSRNPHPYTCPSCRESVRGTKADWRLNTLLEGFLKANPNRVKSEQEREEMRQSYTPGEDVLPKVEVRQEESDSEDERLMAQVRELSMAHVDPESARRRAERSARQGRRGRREEERGGGGGRGGATYLQYGPEASGHRQQTTRRSSPPVQLTESRLEEHGRNEAQLEHQSSLRSLLSASPIENHDVQQEILQSIYADGLLDGIDIDNLTTEQEEELTERIADAYRRRQRRERSRHRERRRSPRPSTSGSDTQATQQRLAATPAPLQPRSRPPVSRPHLFEQTNLGTGTRHMRSSSATSQQGQRSASRTTQRPSTIDRASRSATDLSERPSTDGAARARQRRPSSNARRTTDPQDPQLRAQISHVRAGSRTERSASSEAATAPAHPLEAVRQHGRPANNSSPSLVPPAPPTQQTIRPVTSAAAFAPEHITSVTPAPEPLSNLSSASEQPQAAPAVTCTRCERPNLQYDLHYHCPWCRNGNFNLCLSCYRQGQGCDHWYGFGYMAYERWRRLAPPEGWPAGYERPHVLAPRRWQKSSPAPPPTLSSSTEPNTADTSSRDTTTPLQLQEGAFCDRCLAFTNTCYWYCHICLEGAWGFCNACVQTGSTCTHPLLPVAHLSTHHHHQPNQDPSTVAFTQMPHLRLDTYLLLPVLTDCDICHRPIPPNRTRFHCYVCSNGDYDICTECYYSLSATGKIGQGDGPGGWRRCLRGHRLAVVGYQDMPEAQGGGGGGQQRVVVRDLVGGRRHKEDDNGREGDGGSDTVGTGGAAAILPPPPPEDSSLGARCLALWSYFPPEGVEDEVAFPKNAEVTEVEDMNGDWSIGVYAGKVGLFPSNHVRRI</sequence>
<feature type="compositionally biased region" description="Polar residues" evidence="9">
    <location>
        <begin position="199"/>
        <end position="215"/>
    </location>
</feature>
<dbReference type="GO" id="GO:0016567">
    <property type="term" value="P:protein ubiquitination"/>
    <property type="evidence" value="ECO:0007669"/>
    <property type="project" value="TreeGrafter"/>
</dbReference>
<dbReference type="PROSITE" id="PS50002">
    <property type="entry name" value="SH3"/>
    <property type="match status" value="1"/>
</dbReference>
<feature type="compositionally biased region" description="Polar residues" evidence="9">
    <location>
        <begin position="355"/>
        <end position="375"/>
    </location>
</feature>
<dbReference type="GO" id="GO:0008270">
    <property type="term" value="F:zinc ion binding"/>
    <property type="evidence" value="ECO:0007669"/>
    <property type="project" value="UniProtKB-KW"/>
</dbReference>
<dbReference type="Gene3D" id="3.30.60.90">
    <property type="match status" value="1"/>
</dbReference>
<dbReference type="PROSITE" id="PS00518">
    <property type="entry name" value="ZF_RING_1"/>
    <property type="match status" value="1"/>
</dbReference>
<keyword evidence="2 8" id="KW-0728">SH3 domain</keyword>
<feature type="region of interest" description="Disordered" evidence="9">
    <location>
        <begin position="103"/>
        <end position="233"/>
    </location>
</feature>
<dbReference type="GO" id="GO:0006511">
    <property type="term" value="P:ubiquitin-dependent protein catabolic process"/>
    <property type="evidence" value="ECO:0007669"/>
    <property type="project" value="TreeGrafter"/>
</dbReference>
<dbReference type="Proteomes" id="UP000270230">
    <property type="component" value="Unassembled WGS sequence"/>
</dbReference>
<evidence type="ECO:0000256" key="6">
    <source>
        <dbReference type="ARBA" id="ARBA00022843"/>
    </source>
</evidence>
<comment type="caution">
    <text evidence="12">The sequence shown here is derived from an EMBL/GenBank/DDBJ whole genome shotgun (WGS) entry which is preliminary data.</text>
</comment>
<dbReference type="InterPro" id="IPR043145">
    <property type="entry name" value="Znf_ZZ_sf"/>
</dbReference>
<evidence type="ECO:0000256" key="5">
    <source>
        <dbReference type="ARBA" id="ARBA00022833"/>
    </source>
</evidence>
<keyword evidence="3" id="KW-0479">Metal-binding</keyword>
<feature type="region of interest" description="Disordered" evidence="9">
    <location>
        <begin position="802"/>
        <end position="837"/>
    </location>
</feature>
<evidence type="ECO:0000256" key="1">
    <source>
        <dbReference type="ARBA" id="ARBA00008649"/>
    </source>
</evidence>
<dbReference type="InterPro" id="IPR036028">
    <property type="entry name" value="SH3-like_dom_sf"/>
</dbReference>
<dbReference type="InterPro" id="IPR052256">
    <property type="entry name" value="E3_ubiquitin-ligase_CHFR"/>
</dbReference>
<dbReference type="Gene3D" id="2.30.30.40">
    <property type="entry name" value="SH3 Domains"/>
    <property type="match status" value="1"/>
</dbReference>
<evidence type="ECO:0000256" key="8">
    <source>
        <dbReference type="PROSITE-ProRule" id="PRU00192"/>
    </source>
</evidence>
<dbReference type="VEuPathDB" id="FungiDB:BTJ68_14582"/>
<dbReference type="PANTHER" id="PTHR16079:SF4">
    <property type="entry name" value="E3 UBIQUITIN-PROTEIN LIGASE CHFR"/>
    <property type="match status" value="1"/>
</dbReference>
<keyword evidence="5" id="KW-0862">Zinc</keyword>
<name>A0A3M7B9T2_HORWE</name>
<dbReference type="InterPro" id="IPR013083">
    <property type="entry name" value="Znf_RING/FYVE/PHD"/>
</dbReference>
<evidence type="ECO:0000259" key="10">
    <source>
        <dbReference type="PROSITE" id="PS50002"/>
    </source>
</evidence>
<evidence type="ECO:0000256" key="4">
    <source>
        <dbReference type="ARBA" id="ARBA00022771"/>
    </source>
</evidence>
<dbReference type="InterPro" id="IPR017907">
    <property type="entry name" value="Znf_RING_CS"/>
</dbReference>
<reference evidence="12 13" key="1">
    <citation type="journal article" date="2018" name="BMC Genomics">
        <title>Genomic evidence for intraspecific hybridization in a clonal and extremely halotolerant yeast.</title>
        <authorList>
            <person name="Gostincar C."/>
            <person name="Stajich J.E."/>
            <person name="Zupancic J."/>
            <person name="Zalar P."/>
            <person name="Gunde-Cimerman N."/>
        </authorList>
    </citation>
    <scope>NUCLEOTIDE SEQUENCE [LARGE SCALE GENOMIC DNA]</scope>
    <source>
        <strain evidence="12 13">EXF-151</strain>
    </source>
</reference>
<keyword evidence="6" id="KW-0832">Ubl conjugation</keyword>
<feature type="compositionally biased region" description="Basic and acidic residues" evidence="9">
    <location>
        <begin position="123"/>
        <end position="133"/>
    </location>
</feature>
<accession>A0A3M7B9T2</accession>
<feature type="region of interest" description="Disordered" evidence="9">
    <location>
        <begin position="274"/>
        <end position="475"/>
    </location>
</feature>
<evidence type="ECO:0008006" key="14">
    <source>
        <dbReference type="Google" id="ProtNLM"/>
    </source>
</evidence>
<dbReference type="InterPro" id="IPR001452">
    <property type="entry name" value="SH3_domain"/>
</dbReference>
<feature type="region of interest" description="Disordered" evidence="9">
    <location>
        <begin position="589"/>
        <end position="620"/>
    </location>
</feature>
<evidence type="ECO:0000256" key="7">
    <source>
        <dbReference type="PROSITE-ProRule" id="PRU00175"/>
    </source>
</evidence>
<keyword evidence="4 7" id="KW-0863">Zinc-finger</keyword>
<evidence type="ECO:0000259" key="11">
    <source>
        <dbReference type="PROSITE" id="PS50089"/>
    </source>
</evidence>
<evidence type="ECO:0000313" key="12">
    <source>
        <dbReference type="EMBL" id="RMY36509.1"/>
    </source>
</evidence>
<feature type="compositionally biased region" description="Basic and acidic residues" evidence="9">
    <location>
        <begin position="153"/>
        <end position="166"/>
    </location>
</feature>
<feature type="domain" description="RING-type" evidence="11">
    <location>
        <begin position="24"/>
        <end position="77"/>
    </location>
</feature>
<feature type="compositionally biased region" description="Basic and acidic residues" evidence="9">
    <location>
        <begin position="104"/>
        <end position="114"/>
    </location>
</feature>
<dbReference type="PROSITE" id="PS50089">
    <property type="entry name" value="ZF_RING_2"/>
    <property type="match status" value="1"/>
</dbReference>
<dbReference type="InterPro" id="IPR001841">
    <property type="entry name" value="Znf_RING"/>
</dbReference>
<dbReference type="SMART" id="SM00326">
    <property type="entry name" value="SH3"/>
    <property type="match status" value="1"/>
</dbReference>
<dbReference type="SMART" id="SM00184">
    <property type="entry name" value="RING"/>
    <property type="match status" value="1"/>
</dbReference>
<feature type="compositionally biased region" description="Basic residues" evidence="9">
    <location>
        <begin position="288"/>
        <end position="304"/>
    </location>
</feature>
<gene>
    <name evidence="12" type="ORF">D0865_13614</name>
</gene>
<dbReference type="Pfam" id="PF00097">
    <property type="entry name" value="zf-C3HC4"/>
    <property type="match status" value="1"/>
</dbReference>
<evidence type="ECO:0000256" key="2">
    <source>
        <dbReference type="ARBA" id="ARBA00022443"/>
    </source>
</evidence>
<feature type="compositionally biased region" description="Polar residues" evidence="9">
    <location>
        <begin position="307"/>
        <end position="320"/>
    </location>
</feature>
<dbReference type="OrthoDB" id="1305878at2759"/>
<dbReference type="InterPro" id="IPR018957">
    <property type="entry name" value="Znf_C3HC4_RING-type"/>
</dbReference>